<dbReference type="AlphaFoldDB" id="A0A8T2RZY0"/>
<keyword evidence="4" id="KW-1185">Reference proteome</keyword>
<evidence type="ECO:0000313" key="4">
    <source>
        <dbReference type="Proteomes" id="UP000825935"/>
    </source>
</evidence>
<evidence type="ECO:0000256" key="1">
    <source>
        <dbReference type="ARBA" id="ARBA00022614"/>
    </source>
</evidence>
<reference evidence="3 4" key="1">
    <citation type="submission" date="2021-08" db="EMBL/GenBank/DDBJ databases">
        <title>WGS assembly of Ceratopteris richardii.</title>
        <authorList>
            <person name="Marchant D.B."/>
            <person name="Chen G."/>
            <person name="Jenkins J."/>
            <person name="Shu S."/>
            <person name="Leebens-Mack J."/>
            <person name="Grimwood J."/>
            <person name="Schmutz J."/>
            <person name="Soltis P."/>
            <person name="Soltis D."/>
            <person name="Chen Z.-H."/>
        </authorList>
    </citation>
    <scope>NUCLEOTIDE SEQUENCE [LARGE SCALE GENOMIC DNA]</scope>
    <source>
        <strain evidence="3">Whitten #5841</strain>
        <tissue evidence="3">Leaf</tissue>
    </source>
</reference>
<evidence type="ECO:0000256" key="2">
    <source>
        <dbReference type="ARBA" id="ARBA00022737"/>
    </source>
</evidence>
<dbReference type="PANTHER" id="PTHR48051">
    <property type="match status" value="1"/>
</dbReference>
<dbReference type="GO" id="GO:0005737">
    <property type="term" value="C:cytoplasm"/>
    <property type="evidence" value="ECO:0007669"/>
    <property type="project" value="TreeGrafter"/>
</dbReference>
<keyword evidence="2" id="KW-0677">Repeat</keyword>
<dbReference type="InterPro" id="IPR003591">
    <property type="entry name" value="Leu-rich_rpt_typical-subtyp"/>
</dbReference>
<keyword evidence="1" id="KW-0433">Leucine-rich repeat</keyword>
<dbReference type="Pfam" id="PF13855">
    <property type="entry name" value="LRR_8"/>
    <property type="match status" value="2"/>
</dbReference>
<dbReference type="FunFam" id="3.80.10.10:FF:000116">
    <property type="entry name" value="Leucine-rich repeat-containing protein 40"/>
    <property type="match status" value="1"/>
</dbReference>
<dbReference type="Pfam" id="PF00560">
    <property type="entry name" value="LRR_1"/>
    <property type="match status" value="2"/>
</dbReference>
<dbReference type="InterPro" id="IPR001611">
    <property type="entry name" value="Leu-rich_rpt"/>
</dbReference>
<proteinExistence type="predicted"/>
<dbReference type="SUPFAM" id="SSF52058">
    <property type="entry name" value="L domain-like"/>
    <property type="match status" value="1"/>
</dbReference>
<dbReference type="Gene3D" id="3.80.10.10">
    <property type="entry name" value="Ribonuclease Inhibitor"/>
    <property type="match status" value="3"/>
</dbReference>
<evidence type="ECO:0000313" key="3">
    <source>
        <dbReference type="EMBL" id="KAH7302069.1"/>
    </source>
</evidence>
<comment type="caution">
    <text evidence="3">The sequence shown here is derived from an EMBL/GenBank/DDBJ whole genome shotgun (WGS) entry which is preliminary data.</text>
</comment>
<dbReference type="PRINTS" id="PR00019">
    <property type="entry name" value="LEURICHRPT"/>
</dbReference>
<dbReference type="EMBL" id="CM035428">
    <property type="protein sequence ID" value="KAH7302069.1"/>
    <property type="molecule type" value="Genomic_DNA"/>
</dbReference>
<sequence length="365" mass="39796">MNILFNIRSNQISDVPVALGTLTSLGTLDLRNNKISTFPLELCTLHLSVLDLSNNNLTGLPSELGMMTSLRRLLLSGNPIRTIRSSLVMGPTPALLKHLCGRLQTNEDSRPTAASSGNIFGAGCNEQVAFAARESSSTRNLILRKLDLDHVPAVVIEKENLLSLDLSYNKIGQLPVNLSSCSSLEVLNLEGNKISEWPGAVFAALPNLQRLVLASNPIQELPSKCFSCLTSLKSLDLSTISARLPLPPALSIMTILEELRLRRMRLQEFPSEVFALGRLRVLDLGQNSLSHIPSEISSLKSLEELDISDNSIMSLPPELGLLETSLQALKLDGNPLKSIRRSVLDRGTKAILQYLKLKLPQPASS</sequence>
<dbReference type="SMART" id="SM00369">
    <property type="entry name" value="LRR_TYP"/>
    <property type="match status" value="9"/>
</dbReference>
<gene>
    <name evidence="3" type="ORF">KP509_23G055200</name>
</gene>
<dbReference type="Proteomes" id="UP000825935">
    <property type="component" value="Chromosome 23"/>
</dbReference>
<name>A0A8T2RZY0_CERRI</name>
<dbReference type="PANTHER" id="PTHR48051:SF1">
    <property type="entry name" value="RAS SUPPRESSOR PROTEIN 1"/>
    <property type="match status" value="1"/>
</dbReference>
<protein>
    <submittedName>
        <fullName evidence="3">Uncharacterized protein</fullName>
    </submittedName>
</protein>
<accession>A0A8T2RZY0</accession>
<dbReference type="InterPro" id="IPR050216">
    <property type="entry name" value="LRR_domain-containing"/>
</dbReference>
<organism evidence="3 4">
    <name type="scientific">Ceratopteris richardii</name>
    <name type="common">Triangle waterfern</name>
    <dbReference type="NCBI Taxonomy" id="49495"/>
    <lineage>
        <taxon>Eukaryota</taxon>
        <taxon>Viridiplantae</taxon>
        <taxon>Streptophyta</taxon>
        <taxon>Embryophyta</taxon>
        <taxon>Tracheophyta</taxon>
        <taxon>Polypodiopsida</taxon>
        <taxon>Polypodiidae</taxon>
        <taxon>Polypodiales</taxon>
        <taxon>Pteridineae</taxon>
        <taxon>Pteridaceae</taxon>
        <taxon>Parkerioideae</taxon>
        <taxon>Ceratopteris</taxon>
    </lineage>
</organism>
<dbReference type="Pfam" id="PF13516">
    <property type="entry name" value="LRR_6"/>
    <property type="match status" value="1"/>
</dbReference>
<dbReference type="PROSITE" id="PS51450">
    <property type="entry name" value="LRR"/>
    <property type="match status" value="6"/>
</dbReference>
<dbReference type="OrthoDB" id="660555at2759"/>
<dbReference type="InterPro" id="IPR032675">
    <property type="entry name" value="LRR_dom_sf"/>
</dbReference>